<proteinExistence type="predicted"/>
<feature type="non-terminal residue" evidence="3">
    <location>
        <position position="1"/>
    </location>
</feature>
<sequence>GGGSGSGGSTGGDSGSDGGSSGGDSDSGNDDGDGLGAVLDAIGSVRKAINDGFNNLVDTFTNQDGAPSGDDVVADFDGQGLSDDLMAEAETQNDGIQGELTQRYQDLFESDSSILGSALNSVRDTATSWLPSIPTGGGCTPLTFSFQGHTLTIECRVFDLIKAALSWILFFFTAYQITMMALSYRNGGEA</sequence>
<dbReference type="RefSeq" id="WP_158025904.1">
    <property type="nucleotide sequence ID" value="NZ_MSDO01000083.1"/>
</dbReference>
<name>A0A1Q8SMB5_9GAMM</name>
<gene>
    <name evidence="3" type="ORF">BTW07_18910</name>
</gene>
<dbReference type="Proteomes" id="UP000186878">
    <property type="component" value="Unassembled WGS sequence"/>
</dbReference>
<dbReference type="AlphaFoldDB" id="A0A1Q8SMB5"/>
<evidence type="ECO:0000256" key="2">
    <source>
        <dbReference type="SAM" id="Phobius"/>
    </source>
</evidence>
<comment type="caution">
    <text evidence="3">The sequence shown here is derived from an EMBL/GenBank/DDBJ whole genome shotgun (WGS) entry which is preliminary data.</text>
</comment>
<feature type="transmembrane region" description="Helical" evidence="2">
    <location>
        <begin position="164"/>
        <end position="184"/>
    </location>
</feature>
<feature type="compositionally biased region" description="Gly residues" evidence="1">
    <location>
        <begin position="1"/>
        <end position="22"/>
    </location>
</feature>
<feature type="region of interest" description="Disordered" evidence="1">
    <location>
        <begin position="1"/>
        <end position="35"/>
    </location>
</feature>
<evidence type="ECO:0000256" key="1">
    <source>
        <dbReference type="SAM" id="MobiDB-lite"/>
    </source>
</evidence>
<keyword evidence="4" id="KW-1185">Reference proteome</keyword>
<keyword evidence="2" id="KW-0472">Membrane</keyword>
<protein>
    <submittedName>
        <fullName evidence="3">Uncharacterized protein</fullName>
    </submittedName>
</protein>
<dbReference type="EMBL" id="MSDO01000083">
    <property type="protein sequence ID" value="OLO02599.1"/>
    <property type="molecule type" value="Genomic_DNA"/>
</dbReference>
<keyword evidence="2" id="KW-1133">Transmembrane helix</keyword>
<dbReference type="OrthoDB" id="6184097at2"/>
<keyword evidence="2" id="KW-0812">Transmembrane</keyword>
<evidence type="ECO:0000313" key="3">
    <source>
        <dbReference type="EMBL" id="OLO02599.1"/>
    </source>
</evidence>
<accession>A0A1Q8SMB5</accession>
<reference evidence="3 4" key="1">
    <citation type="submission" date="2016-12" db="EMBL/GenBank/DDBJ databases">
        <title>Draft genome sequences of strains Salinicola socius SMB35, Salinicola sp. MH3R3-1 and Chromohalobacter sp. SMB17 from the Verkhnekamsk potash mining region of Russia.</title>
        <authorList>
            <person name="Mavrodi D.V."/>
            <person name="Olsson B.E."/>
            <person name="Korsakova E.S."/>
            <person name="Pyankova A."/>
            <person name="Mavrodi O.V."/>
            <person name="Plotnikova E.G."/>
        </authorList>
    </citation>
    <scope>NUCLEOTIDE SEQUENCE [LARGE SCALE GENOMIC DNA]</scope>
    <source>
        <strain evidence="3 4">SMB35</strain>
    </source>
</reference>
<organism evidence="3 4">
    <name type="scientific">Salinicola socius</name>
    <dbReference type="NCBI Taxonomy" id="404433"/>
    <lineage>
        <taxon>Bacteria</taxon>
        <taxon>Pseudomonadati</taxon>
        <taxon>Pseudomonadota</taxon>
        <taxon>Gammaproteobacteria</taxon>
        <taxon>Oceanospirillales</taxon>
        <taxon>Halomonadaceae</taxon>
        <taxon>Salinicola</taxon>
    </lineage>
</organism>
<evidence type="ECO:0000313" key="4">
    <source>
        <dbReference type="Proteomes" id="UP000186878"/>
    </source>
</evidence>
<dbReference type="STRING" id="404433.BTW07_18910"/>